<dbReference type="GO" id="GO:0005886">
    <property type="term" value="C:plasma membrane"/>
    <property type="evidence" value="ECO:0007669"/>
    <property type="project" value="UniProtKB-SubCell"/>
</dbReference>
<feature type="transmembrane region" description="Helical" evidence="12">
    <location>
        <begin position="292"/>
        <end position="316"/>
    </location>
</feature>
<dbReference type="GO" id="GO:0060336">
    <property type="term" value="P:negative regulation of type II interferon-mediated signaling pathway"/>
    <property type="evidence" value="ECO:0007669"/>
    <property type="project" value="Ensembl"/>
</dbReference>
<dbReference type="CTD" id="133060"/>
<feature type="region of interest" description="Disordered" evidence="11">
    <location>
        <begin position="1"/>
        <end position="21"/>
    </location>
</feature>
<reference evidence="13 14" key="1">
    <citation type="journal article" date="2011" name="Proc. Natl. Acad. Sci. U.S.A.">
        <title>Genetic diversity and population structure of the endangered marsupial Sarcophilus harrisii (Tasmanian devil).</title>
        <authorList>
            <person name="Miller W."/>
            <person name="Hayes V.M."/>
            <person name="Ratan A."/>
            <person name="Petersen D.C."/>
            <person name="Wittekindt N.E."/>
            <person name="Miller J."/>
            <person name="Walenz B."/>
            <person name="Knight J."/>
            <person name="Qi J."/>
            <person name="Zhao F."/>
            <person name="Wang Q."/>
            <person name="Bedoya-Reina O.C."/>
            <person name="Katiyar N."/>
            <person name="Tomsho L.P."/>
            <person name="Kasson L.M."/>
            <person name="Hardie R.A."/>
            <person name="Woodbridge P."/>
            <person name="Tindall E.A."/>
            <person name="Bertelsen M.F."/>
            <person name="Dixon D."/>
            <person name="Pyecroft S."/>
            <person name="Helgen K.M."/>
            <person name="Lesk A.M."/>
            <person name="Pringle T.H."/>
            <person name="Patterson N."/>
            <person name="Zhang Y."/>
            <person name="Kreiss A."/>
            <person name="Woods G.M."/>
            <person name="Jones M.E."/>
            <person name="Schuster S.C."/>
        </authorList>
    </citation>
    <scope>NUCLEOTIDE SEQUENCE [LARGE SCALE GENOMIC DNA]</scope>
</reference>
<comment type="subcellular location">
    <subcellularLocation>
        <location evidence="1">Cell membrane</location>
        <topology evidence="1">Multi-pass membrane protein</topology>
    </subcellularLocation>
</comment>
<reference evidence="13" key="3">
    <citation type="submission" date="2025-09" db="UniProtKB">
        <authorList>
            <consortium name="Ensembl"/>
        </authorList>
    </citation>
    <scope>IDENTIFICATION</scope>
</reference>
<evidence type="ECO:0000256" key="7">
    <source>
        <dbReference type="ARBA" id="ARBA00022989"/>
    </source>
</evidence>
<dbReference type="PANTHER" id="PTHR21522:SF19">
    <property type="entry name" value="PROTON CHANNEL OTOP1"/>
    <property type="match status" value="1"/>
</dbReference>
<keyword evidence="14" id="KW-1185">Reference proteome</keyword>
<feature type="transmembrane region" description="Helical" evidence="12">
    <location>
        <begin position="47"/>
        <end position="68"/>
    </location>
</feature>
<keyword evidence="5 12" id="KW-0812">Transmembrane</keyword>
<dbReference type="PANTHER" id="PTHR21522">
    <property type="entry name" value="PROTON CHANNEL OTOP"/>
    <property type="match status" value="1"/>
</dbReference>
<comment type="similarity">
    <text evidence="2">Belongs to the otopetrin family.</text>
</comment>
<dbReference type="InterPro" id="IPR004878">
    <property type="entry name" value="Otopetrin"/>
</dbReference>
<dbReference type="GO" id="GO:0032869">
    <property type="term" value="P:cellular response to insulin stimulus"/>
    <property type="evidence" value="ECO:0007669"/>
    <property type="project" value="Ensembl"/>
</dbReference>
<dbReference type="OrthoDB" id="6429739at2759"/>
<gene>
    <name evidence="13" type="primary">OTOP1</name>
</gene>
<keyword evidence="4" id="KW-1003">Cell membrane</keyword>
<feature type="transmembrane region" description="Helical" evidence="12">
    <location>
        <begin position="114"/>
        <end position="138"/>
    </location>
</feature>
<keyword evidence="9 12" id="KW-0472">Membrane</keyword>
<organism evidence="13 14">
    <name type="scientific">Sarcophilus harrisii</name>
    <name type="common">Tasmanian devil</name>
    <name type="synonym">Sarcophilus laniarius</name>
    <dbReference type="NCBI Taxonomy" id="9305"/>
    <lineage>
        <taxon>Eukaryota</taxon>
        <taxon>Metazoa</taxon>
        <taxon>Chordata</taxon>
        <taxon>Craniata</taxon>
        <taxon>Vertebrata</taxon>
        <taxon>Euteleostomi</taxon>
        <taxon>Mammalia</taxon>
        <taxon>Metatheria</taxon>
        <taxon>Dasyuromorphia</taxon>
        <taxon>Dasyuridae</taxon>
        <taxon>Sarcophilus</taxon>
    </lineage>
</organism>
<evidence type="ECO:0000256" key="2">
    <source>
        <dbReference type="ARBA" id="ARBA00006513"/>
    </source>
</evidence>
<keyword evidence="6" id="KW-0375">Hydrogen ion transport</keyword>
<evidence type="ECO:0000256" key="6">
    <source>
        <dbReference type="ARBA" id="ARBA00022781"/>
    </source>
</evidence>
<feature type="transmembrane region" description="Helical" evidence="12">
    <location>
        <begin position="150"/>
        <end position="167"/>
    </location>
</feature>
<evidence type="ECO:0000256" key="3">
    <source>
        <dbReference type="ARBA" id="ARBA00022448"/>
    </source>
</evidence>
<evidence type="ECO:0000256" key="12">
    <source>
        <dbReference type="SAM" id="Phobius"/>
    </source>
</evidence>
<feature type="transmembrane region" description="Helical" evidence="12">
    <location>
        <begin position="251"/>
        <end position="271"/>
    </location>
</feature>
<evidence type="ECO:0000313" key="14">
    <source>
        <dbReference type="Proteomes" id="UP000007648"/>
    </source>
</evidence>
<keyword evidence="8" id="KW-0406">Ion transport</keyword>
<evidence type="ECO:0000256" key="4">
    <source>
        <dbReference type="ARBA" id="ARBA00022475"/>
    </source>
</evidence>
<dbReference type="GO" id="GO:0042472">
    <property type="term" value="P:inner ear morphogenesis"/>
    <property type="evidence" value="ECO:0007669"/>
    <property type="project" value="Ensembl"/>
</dbReference>
<feature type="transmembrane region" description="Helical" evidence="12">
    <location>
        <begin position="375"/>
        <end position="395"/>
    </location>
</feature>
<dbReference type="GeneID" id="100920325"/>
<evidence type="ECO:0000256" key="10">
    <source>
        <dbReference type="ARBA" id="ARBA00023303"/>
    </source>
</evidence>
<sequence>MVANRHLPAAPRGPAGGARGAELGGPPPAAALAGSPQKLAEMLSSQYGLNVFVAGLLLMFAWAVHAVGVGKGHLLSFLITLMLIQLLWMLWYVGRSYAQRRLIREKDTHAGARWLRGSITLFAAITIVLGCFKIGYFVGFAECLSATEGVFPVAHSIHTLSQVYFLWGHAKDIIQSFKTLERFGLIHSVFTNLLLWANGVLNESKHQLNEHKERLMTLGFGNITIVLDDHSPECNCTSTALCSVISQGIYYLYPFNIEYHILASTMFYVLWKNIGRKVESHPHPKIQFRFHGVMMGTAVGLTVLAITIGVVAVYLIQIGRSKTKSESALIMFYIYATASLMLMVVAGLTGVWIYRTQETVLDESKNPARKLDSDLLIGTASGSWLISWGSILAIICAEEHPAYTWYNLPYSILAILEKYIQNLFIIESIHRKPERYNEDIRTLRVMAICSRNPAPLTPSCQKNGGTGDAASNSRELSHVLNGSVCLRESREQNQENNPGADGSPSSLPTNTKRKILRNIAAFLFLCNISLWIPPAFGCRPEYDNGLEEIVFGFEPWIIVVNLAMPFSIFYRMHSAASLFEVYCKT</sequence>
<evidence type="ECO:0000313" key="13">
    <source>
        <dbReference type="Ensembl" id="ENSSHAP00000043505.1"/>
    </source>
</evidence>
<dbReference type="FunCoup" id="A0A7N4PWW6">
    <property type="interactions" value="657"/>
</dbReference>
<evidence type="ECO:0000256" key="9">
    <source>
        <dbReference type="ARBA" id="ARBA00023136"/>
    </source>
</evidence>
<reference evidence="13" key="2">
    <citation type="submission" date="2025-08" db="UniProtKB">
        <authorList>
            <consortium name="Ensembl"/>
        </authorList>
    </citation>
    <scope>IDENTIFICATION</scope>
</reference>
<dbReference type="Pfam" id="PF03189">
    <property type="entry name" value="Otopetrin"/>
    <property type="match status" value="3"/>
</dbReference>
<evidence type="ECO:0000256" key="11">
    <source>
        <dbReference type="SAM" id="MobiDB-lite"/>
    </source>
</evidence>
<dbReference type="GO" id="GO:0015252">
    <property type="term" value="F:proton channel activity"/>
    <property type="evidence" value="ECO:0007669"/>
    <property type="project" value="Ensembl"/>
</dbReference>
<keyword evidence="3" id="KW-0813">Transport</keyword>
<evidence type="ECO:0000256" key="8">
    <source>
        <dbReference type="ARBA" id="ARBA00023065"/>
    </source>
</evidence>
<proteinExistence type="inferred from homology"/>
<dbReference type="KEGG" id="shr:100920325"/>
<accession>A0A7N4PWW6</accession>
<dbReference type="GeneTree" id="ENSGT00940000159350"/>
<keyword evidence="10" id="KW-0407">Ion channel</keyword>
<keyword evidence="7 12" id="KW-1133">Transmembrane helix</keyword>
<name>A0A7N4PWW6_SARHA</name>
<evidence type="ECO:0000256" key="1">
    <source>
        <dbReference type="ARBA" id="ARBA00004651"/>
    </source>
</evidence>
<dbReference type="AlphaFoldDB" id="A0A7N4PWW6"/>
<dbReference type="RefSeq" id="XP_031798311.1">
    <property type="nucleotide sequence ID" value="XM_031942451.1"/>
</dbReference>
<feature type="transmembrane region" description="Helical" evidence="12">
    <location>
        <begin position="328"/>
        <end position="354"/>
    </location>
</feature>
<dbReference type="GO" id="GO:0009590">
    <property type="term" value="P:detection of gravity"/>
    <property type="evidence" value="ECO:0007669"/>
    <property type="project" value="Ensembl"/>
</dbReference>
<dbReference type="InParanoid" id="A0A7N4PWW6"/>
<dbReference type="Proteomes" id="UP000007648">
    <property type="component" value="Unassembled WGS sequence"/>
</dbReference>
<feature type="transmembrane region" description="Helical" evidence="12">
    <location>
        <begin position="74"/>
        <end position="93"/>
    </location>
</feature>
<evidence type="ECO:0000256" key="5">
    <source>
        <dbReference type="ARBA" id="ARBA00022692"/>
    </source>
</evidence>
<protein>
    <submittedName>
        <fullName evidence="13">Otopetrin 1</fullName>
    </submittedName>
</protein>
<feature type="transmembrane region" description="Helical" evidence="12">
    <location>
        <begin position="549"/>
        <end position="570"/>
    </location>
</feature>
<dbReference type="Ensembl" id="ENSSHAT00000028937.1">
    <property type="protein sequence ID" value="ENSSHAP00000043505.1"/>
    <property type="gene ID" value="ENSSHAG00000007809.2"/>
</dbReference>
<feature type="transmembrane region" description="Helical" evidence="12">
    <location>
        <begin position="515"/>
        <end position="537"/>
    </location>
</feature>